<dbReference type="Pfam" id="PF01593">
    <property type="entry name" value="Amino_oxidase"/>
    <property type="match status" value="1"/>
</dbReference>
<keyword evidence="3" id="KW-1185">Reference proteome</keyword>
<dbReference type="Gene3D" id="3.50.50.60">
    <property type="entry name" value="FAD/NAD(P)-binding domain"/>
    <property type="match status" value="1"/>
</dbReference>
<dbReference type="RefSeq" id="WP_077279061.1">
    <property type="nucleotide sequence ID" value="NZ_MVBK01000058.1"/>
</dbReference>
<proteinExistence type="predicted"/>
<sequence length="328" mass="35842">MSGQQALDTVIIGGGMAGMACAVGLGLTDREAIVLERNVHPGGRMSGLRADGYEFDAGAQYLTVRDPLFRAQVDTWLAEQRVAPWQGWVVEVDRGDFFNRDAVELFVAQPSMGALVRHLARYCDVRERTRVASVVREDSLWRLFDERGEEQACCRELVLAVPAPEACDLLGSQSPALTERIAHFETTACWAVMLGFEEALPVPFDAAYVNQSPLGWVARNNSKPGRASREAWVLHATPEWSAVHADLGDSEVLAHLLRALESALDLDAVDPLFAEARFWPHAAPIHTLGQPFLRDASQGLSLCGDWCLGPRVEAAWLSGHALSECLAG</sequence>
<dbReference type="EMBL" id="MVBK01000058">
    <property type="protein sequence ID" value="OOG23783.1"/>
    <property type="molecule type" value="Genomic_DNA"/>
</dbReference>
<dbReference type="PANTHER" id="PTHR16128">
    <property type="entry name" value="FAD/NAD(P)-BINDING OXIDOREDUCTASE FAMILY PROTEIN"/>
    <property type="match status" value="1"/>
</dbReference>
<evidence type="ECO:0000313" key="3">
    <source>
        <dbReference type="Proteomes" id="UP000189462"/>
    </source>
</evidence>
<dbReference type="STRING" id="108003.B1C78_10260"/>
<protein>
    <recommendedName>
        <fullName evidence="1">Amine oxidase domain-containing protein</fullName>
    </recommendedName>
</protein>
<dbReference type="AlphaFoldDB" id="A0A1V3NFT0"/>
<dbReference type="SUPFAM" id="SSF51905">
    <property type="entry name" value="FAD/NAD(P)-binding domain"/>
    <property type="match status" value="1"/>
</dbReference>
<feature type="domain" description="Amine oxidase" evidence="1">
    <location>
        <begin position="105"/>
        <end position="321"/>
    </location>
</feature>
<dbReference type="PANTHER" id="PTHR16128:SF5">
    <property type="entry name" value="FAD_NAD(P)-BINDING OXIDOREDUCTASE FAMILY PROTEIN"/>
    <property type="match status" value="1"/>
</dbReference>
<dbReference type="InterPro" id="IPR036188">
    <property type="entry name" value="FAD/NAD-bd_sf"/>
</dbReference>
<reference evidence="2 3" key="1">
    <citation type="submission" date="2017-02" db="EMBL/GenBank/DDBJ databases">
        <title>Genomic diversity within the haloalkaliphilic genus Thioalkalivibrio.</title>
        <authorList>
            <person name="Ahn A.-C."/>
            <person name="Meier-Kolthoff J."/>
            <person name="Overmars L."/>
            <person name="Richter M."/>
            <person name="Woyke T."/>
            <person name="Sorokin D.Y."/>
            <person name="Muyzer G."/>
        </authorList>
    </citation>
    <scope>NUCLEOTIDE SEQUENCE [LARGE SCALE GENOMIC DNA]</scope>
    <source>
        <strain evidence="2 3">ALJD</strain>
    </source>
</reference>
<name>A0A1V3NFT0_9GAMM</name>
<gene>
    <name evidence="2" type="ORF">B1C78_10260</name>
</gene>
<comment type="caution">
    <text evidence="2">The sequence shown here is derived from an EMBL/GenBank/DDBJ whole genome shotgun (WGS) entry which is preliminary data.</text>
</comment>
<dbReference type="Pfam" id="PF13450">
    <property type="entry name" value="NAD_binding_8"/>
    <property type="match status" value="1"/>
</dbReference>
<organism evidence="2 3">
    <name type="scientific">Thioalkalivibrio denitrificans</name>
    <dbReference type="NCBI Taxonomy" id="108003"/>
    <lineage>
        <taxon>Bacteria</taxon>
        <taxon>Pseudomonadati</taxon>
        <taxon>Pseudomonadota</taxon>
        <taxon>Gammaproteobacteria</taxon>
        <taxon>Chromatiales</taxon>
        <taxon>Ectothiorhodospiraceae</taxon>
        <taxon>Thioalkalivibrio</taxon>
    </lineage>
</organism>
<dbReference type="Proteomes" id="UP000189462">
    <property type="component" value="Unassembled WGS sequence"/>
</dbReference>
<dbReference type="GO" id="GO:0016491">
    <property type="term" value="F:oxidoreductase activity"/>
    <property type="evidence" value="ECO:0007669"/>
    <property type="project" value="InterPro"/>
</dbReference>
<evidence type="ECO:0000259" key="1">
    <source>
        <dbReference type="Pfam" id="PF01593"/>
    </source>
</evidence>
<dbReference type="InterPro" id="IPR002937">
    <property type="entry name" value="Amino_oxidase"/>
</dbReference>
<dbReference type="OrthoDB" id="5792777at2"/>
<accession>A0A1V3NFT0</accession>
<evidence type="ECO:0000313" key="2">
    <source>
        <dbReference type="EMBL" id="OOG23783.1"/>
    </source>
</evidence>
<dbReference type="Gene3D" id="3.90.660.10">
    <property type="match status" value="1"/>
</dbReference>